<gene>
    <name evidence="1" type="ORF">MM236_18010</name>
</gene>
<evidence type="ECO:0000313" key="2">
    <source>
        <dbReference type="Proteomes" id="UP001165488"/>
    </source>
</evidence>
<comment type="caution">
    <text evidence="1">The sequence shown here is derived from an EMBL/GenBank/DDBJ whole genome shotgun (WGS) entry which is preliminary data.</text>
</comment>
<proteinExistence type="predicted"/>
<protein>
    <recommendedName>
        <fullName evidence="3">DUF4263 domain-containing protein</fullName>
    </recommendedName>
</protein>
<reference evidence="1" key="1">
    <citation type="submission" date="2022-03" db="EMBL/GenBank/DDBJ databases">
        <title>De novo assembled genomes of Belliella spp. (Cyclobacteriaceae) strains.</title>
        <authorList>
            <person name="Szabo A."/>
            <person name="Korponai K."/>
            <person name="Felfoldi T."/>
        </authorList>
    </citation>
    <scope>NUCLEOTIDE SEQUENCE</scope>
    <source>
        <strain evidence="1">DSM 107340</strain>
    </source>
</reference>
<keyword evidence="2" id="KW-1185">Reference proteome</keyword>
<dbReference type="EMBL" id="JAKZGS010000022">
    <property type="protein sequence ID" value="MCH7399895.1"/>
    <property type="molecule type" value="Genomic_DNA"/>
</dbReference>
<sequence>MINVQKILDDLYIKDNFKELTELNPILGNDIFIISDYIENGKRNNFSVYSFLVTDDNELLLHSERLNQFRELNRIPENSFFDFKKVFQDKQRKRLLPDYLEIIDQMKGYLFTLVINKEVVNNFSKDTLIEHFEAKGFGKWKPHILAEMILTFSVYAFLASKIKNTNILWLSDEDSRFGNNESQQKNSIKFLELFLLNQKIPKPKRIYLQCDSKEKKFYQDRDLKSIVDLATGSINDCIDNPEKVRDISLDYYRWFNGKPVNLNRNTFQIYLKENSISVQKTTMIKDTSNNLNK</sequence>
<dbReference type="Proteomes" id="UP001165488">
    <property type="component" value="Unassembled WGS sequence"/>
</dbReference>
<name>A0ABS9UUL9_9BACT</name>
<organism evidence="1 2">
    <name type="scientific">Belliella calami</name>
    <dbReference type="NCBI Taxonomy" id="2923436"/>
    <lineage>
        <taxon>Bacteria</taxon>
        <taxon>Pseudomonadati</taxon>
        <taxon>Bacteroidota</taxon>
        <taxon>Cytophagia</taxon>
        <taxon>Cytophagales</taxon>
        <taxon>Cyclobacteriaceae</taxon>
        <taxon>Belliella</taxon>
    </lineage>
</organism>
<accession>A0ABS9UUL9</accession>
<evidence type="ECO:0008006" key="3">
    <source>
        <dbReference type="Google" id="ProtNLM"/>
    </source>
</evidence>
<dbReference type="RefSeq" id="WP_241276388.1">
    <property type="nucleotide sequence ID" value="NZ_JAKZGS010000022.1"/>
</dbReference>
<evidence type="ECO:0000313" key="1">
    <source>
        <dbReference type="EMBL" id="MCH7399895.1"/>
    </source>
</evidence>